<name>A0ABV7D713_9PROT</name>
<feature type="domain" description="UspA" evidence="2">
    <location>
        <begin position="9"/>
        <end position="147"/>
    </location>
</feature>
<dbReference type="Pfam" id="PF00582">
    <property type="entry name" value="Usp"/>
    <property type="match status" value="1"/>
</dbReference>
<reference evidence="4" key="1">
    <citation type="journal article" date="2019" name="Int. J. Syst. Evol. Microbiol.">
        <title>The Global Catalogue of Microorganisms (GCM) 10K type strain sequencing project: providing services to taxonomists for standard genome sequencing and annotation.</title>
        <authorList>
            <consortium name="The Broad Institute Genomics Platform"/>
            <consortium name="The Broad Institute Genome Sequencing Center for Infectious Disease"/>
            <person name="Wu L."/>
            <person name="Ma J."/>
        </authorList>
    </citation>
    <scope>NUCLEOTIDE SEQUENCE [LARGE SCALE GENOMIC DNA]</scope>
    <source>
        <strain evidence="4">KCTC 62164</strain>
    </source>
</reference>
<dbReference type="InterPro" id="IPR006015">
    <property type="entry name" value="Universal_stress_UspA"/>
</dbReference>
<dbReference type="InterPro" id="IPR006016">
    <property type="entry name" value="UspA"/>
</dbReference>
<dbReference type="PANTHER" id="PTHR46268:SF6">
    <property type="entry name" value="UNIVERSAL STRESS PROTEIN UP12"/>
    <property type="match status" value="1"/>
</dbReference>
<accession>A0ABV7D713</accession>
<dbReference type="InterPro" id="IPR014729">
    <property type="entry name" value="Rossmann-like_a/b/a_fold"/>
</dbReference>
<dbReference type="EMBL" id="JBHRSL010000010">
    <property type="protein sequence ID" value="MFC3052660.1"/>
    <property type="molecule type" value="Genomic_DNA"/>
</dbReference>
<gene>
    <name evidence="3" type="ORF">ACFOKA_12165</name>
</gene>
<proteinExistence type="inferred from homology"/>
<keyword evidence="4" id="KW-1185">Reference proteome</keyword>
<evidence type="ECO:0000256" key="1">
    <source>
        <dbReference type="ARBA" id="ARBA00008791"/>
    </source>
</evidence>
<dbReference type="Gene3D" id="3.40.50.620">
    <property type="entry name" value="HUPs"/>
    <property type="match status" value="1"/>
</dbReference>
<dbReference type="Proteomes" id="UP001595444">
    <property type="component" value="Unassembled WGS sequence"/>
</dbReference>
<comment type="caution">
    <text evidence="3">The sequence shown here is derived from an EMBL/GenBank/DDBJ whole genome shotgun (WGS) entry which is preliminary data.</text>
</comment>
<dbReference type="CDD" id="cd00293">
    <property type="entry name" value="USP-like"/>
    <property type="match status" value="1"/>
</dbReference>
<comment type="similarity">
    <text evidence="1">Belongs to the universal stress protein A family.</text>
</comment>
<dbReference type="PRINTS" id="PR01438">
    <property type="entry name" value="UNVRSLSTRESS"/>
</dbReference>
<evidence type="ECO:0000313" key="3">
    <source>
        <dbReference type="EMBL" id="MFC3052660.1"/>
    </source>
</evidence>
<evidence type="ECO:0000313" key="4">
    <source>
        <dbReference type="Proteomes" id="UP001595444"/>
    </source>
</evidence>
<dbReference type="RefSeq" id="WP_194213687.1">
    <property type="nucleotide sequence ID" value="NZ_CP061205.1"/>
</dbReference>
<protein>
    <submittedName>
        <fullName evidence="3">Universal stress protein</fullName>
    </submittedName>
</protein>
<evidence type="ECO:0000259" key="2">
    <source>
        <dbReference type="Pfam" id="PF00582"/>
    </source>
</evidence>
<dbReference type="SUPFAM" id="SSF52402">
    <property type="entry name" value="Adenine nucleotide alpha hydrolases-like"/>
    <property type="match status" value="1"/>
</dbReference>
<dbReference type="PANTHER" id="PTHR46268">
    <property type="entry name" value="STRESS RESPONSE PROTEIN NHAX"/>
    <property type="match status" value="1"/>
</dbReference>
<sequence>MSKDKSLYLVAVDGSEWSDRAAAFAVEKASKENARIIFITVIPWSGFQPLTMDEIAYRPIDKGIEEDLAKKNVLDPLYDKYKDTKIDISTEYHWGNPSEVIHDRAKKLKAAQVFVGRRGRSKISDLILGSVANTLAHTLGVPITLVP</sequence>
<organism evidence="3 4">
    <name type="scientific">Kordiimonas pumila</name>
    <dbReference type="NCBI Taxonomy" id="2161677"/>
    <lineage>
        <taxon>Bacteria</taxon>
        <taxon>Pseudomonadati</taxon>
        <taxon>Pseudomonadota</taxon>
        <taxon>Alphaproteobacteria</taxon>
        <taxon>Kordiimonadales</taxon>
        <taxon>Kordiimonadaceae</taxon>
        <taxon>Kordiimonas</taxon>
    </lineage>
</organism>